<dbReference type="AlphaFoldDB" id="A0A1B0GQ61"/>
<dbReference type="PANTHER" id="PTHR11008:SF18">
    <property type="entry name" value="BCDNA.GH05536-RELATED"/>
    <property type="match status" value="1"/>
</dbReference>
<dbReference type="SMART" id="SM00700">
    <property type="entry name" value="JHBP"/>
    <property type="match status" value="1"/>
</dbReference>
<dbReference type="Proteomes" id="UP000092462">
    <property type="component" value="Unassembled WGS sequence"/>
</dbReference>
<dbReference type="GO" id="GO:0005615">
    <property type="term" value="C:extracellular space"/>
    <property type="evidence" value="ECO:0007669"/>
    <property type="project" value="TreeGrafter"/>
</dbReference>
<dbReference type="InterPro" id="IPR010562">
    <property type="entry name" value="Haemolymph_juvenile_hormone-bd"/>
</dbReference>
<dbReference type="EMBL" id="AJVK01006491">
    <property type="status" value="NOT_ANNOTATED_CDS"/>
    <property type="molecule type" value="Genomic_DNA"/>
</dbReference>
<dbReference type="Gene3D" id="3.15.10.30">
    <property type="entry name" value="Haemolymph juvenile hormone binding protein"/>
    <property type="match status" value="1"/>
</dbReference>
<dbReference type="InterPro" id="IPR038606">
    <property type="entry name" value="To_sf"/>
</dbReference>
<dbReference type="VEuPathDB" id="VectorBase:PPAPM1_007980"/>
<evidence type="ECO:0000313" key="2">
    <source>
        <dbReference type="Proteomes" id="UP000092462"/>
    </source>
</evidence>
<dbReference type="Pfam" id="PF06585">
    <property type="entry name" value="JHBP"/>
    <property type="match status" value="1"/>
</dbReference>
<dbReference type="PANTHER" id="PTHR11008">
    <property type="entry name" value="PROTEIN TAKEOUT-LIKE PROTEIN"/>
    <property type="match status" value="1"/>
</dbReference>
<proteinExistence type="predicted"/>
<accession>A0A1B0GQ61</accession>
<protein>
    <submittedName>
        <fullName evidence="1">Uncharacterized protein</fullName>
    </submittedName>
</protein>
<reference evidence="1" key="1">
    <citation type="submission" date="2022-08" db="UniProtKB">
        <authorList>
            <consortium name="EnsemblMetazoa"/>
        </authorList>
    </citation>
    <scope>IDENTIFICATION</scope>
    <source>
        <strain evidence="1">Israel</strain>
    </source>
</reference>
<dbReference type="EMBL" id="AJVK01006492">
    <property type="status" value="NOT_ANNOTATED_CDS"/>
    <property type="molecule type" value="Genomic_DNA"/>
</dbReference>
<organism evidence="1 2">
    <name type="scientific">Phlebotomus papatasi</name>
    <name type="common">Sandfly</name>
    <dbReference type="NCBI Taxonomy" id="29031"/>
    <lineage>
        <taxon>Eukaryota</taxon>
        <taxon>Metazoa</taxon>
        <taxon>Ecdysozoa</taxon>
        <taxon>Arthropoda</taxon>
        <taxon>Hexapoda</taxon>
        <taxon>Insecta</taxon>
        <taxon>Pterygota</taxon>
        <taxon>Neoptera</taxon>
        <taxon>Endopterygota</taxon>
        <taxon>Diptera</taxon>
        <taxon>Nematocera</taxon>
        <taxon>Psychodoidea</taxon>
        <taxon>Psychodidae</taxon>
        <taxon>Phlebotomus</taxon>
        <taxon>Phlebotomus</taxon>
    </lineage>
</organism>
<name>A0A1B0GQ61_PHLPP</name>
<dbReference type="EnsemblMetazoa" id="PPAI008795-RA">
    <property type="protein sequence ID" value="PPAI008795-PA"/>
    <property type="gene ID" value="PPAI008795"/>
</dbReference>
<sequence>MDKRVVKEGDPQRNDCIQEQLQRLLPMMKNGIESLGIASIDPIPFDGLPFEYKAGQTQLTFTLKKGRCTGFGDTQIKKVRSQITDDEWKFHIDVLVPRVYIEAKYRGHGIINAMSLGSKGDFNVTATGLSGTMKIRAKKENIDGEDYIRVNHIELVPKVKTLRTYIEGLVPDPELNRIALEFVNEYIAQNRNDLLRETKRFFDPLLTPVANSITLRIPARNLLL</sequence>
<keyword evidence="2" id="KW-1185">Reference proteome</keyword>
<evidence type="ECO:0000313" key="1">
    <source>
        <dbReference type="EnsemblMetazoa" id="PPAI008795-PA"/>
    </source>
</evidence>
<dbReference type="VEuPathDB" id="VectorBase:PPAI008795"/>